<sequence>MCSSSGRRPRGFATPAWHTSNLSATNHPNESGSQAAHVTPNVPRPGSAGWSSHRAATTSQPPPAKGLTMSKRLPLSPTELEVLRYIAQGFENREIAGKTFRSTETIRTHVKSILYKFKARNRTHAVAIAYHVGIFQGLSHTEAPATSPLAPSEPDLTVRIPPGHPASETPPPTDPSAGARSSTSDTARRTRPQVQHRS</sequence>
<comment type="caution">
    <text evidence="6">The sequence shown here is derived from an EMBL/GenBank/DDBJ whole genome shotgun (WGS) entry which is preliminary data.</text>
</comment>
<evidence type="ECO:0000259" key="5">
    <source>
        <dbReference type="PROSITE" id="PS50043"/>
    </source>
</evidence>
<feature type="compositionally biased region" description="Pro residues" evidence="4">
    <location>
        <begin position="162"/>
        <end position="174"/>
    </location>
</feature>
<dbReference type="SMART" id="SM00421">
    <property type="entry name" value="HTH_LUXR"/>
    <property type="match status" value="1"/>
</dbReference>
<evidence type="ECO:0000256" key="2">
    <source>
        <dbReference type="ARBA" id="ARBA00023125"/>
    </source>
</evidence>
<dbReference type="PRINTS" id="PR00038">
    <property type="entry name" value="HTHLUXR"/>
</dbReference>
<dbReference type="Proteomes" id="UP000215563">
    <property type="component" value="Unassembled WGS sequence"/>
</dbReference>
<feature type="compositionally biased region" description="Polar residues" evidence="4">
    <location>
        <begin position="17"/>
        <end position="36"/>
    </location>
</feature>
<feature type="region of interest" description="Disordered" evidence="4">
    <location>
        <begin position="1"/>
        <end position="72"/>
    </location>
</feature>
<dbReference type="PANTHER" id="PTHR44688:SF16">
    <property type="entry name" value="DNA-BINDING TRANSCRIPTIONAL ACTIVATOR DEVR_DOSR"/>
    <property type="match status" value="1"/>
</dbReference>
<feature type="domain" description="HTH luxR-type" evidence="5">
    <location>
        <begin position="68"/>
        <end position="133"/>
    </location>
</feature>
<keyword evidence="3" id="KW-0804">Transcription</keyword>
<keyword evidence="2" id="KW-0238">DNA-binding</keyword>
<evidence type="ECO:0000313" key="6">
    <source>
        <dbReference type="EMBL" id="OXM47516.1"/>
    </source>
</evidence>
<reference evidence="6 7" key="1">
    <citation type="submission" date="2017-07" db="EMBL/GenBank/DDBJ databases">
        <title>Amycolatopsis alba DSM 44262 Genome sequencing and assembly.</title>
        <authorList>
            <person name="Kaur N."/>
            <person name="Mayilraj S."/>
        </authorList>
    </citation>
    <scope>NUCLEOTIDE SEQUENCE [LARGE SCALE GENOMIC DNA]</scope>
    <source>
        <strain evidence="6 7">DSM 44262</strain>
    </source>
</reference>
<evidence type="ECO:0000256" key="1">
    <source>
        <dbReference type="ARBA" id="ARBA00023015"/>
    </source>
</evidence>
<accession>A0A229RLH8</accession>
<keyword evidence="7" id="KW-1185">Reference proteome</keyword>
<evidence type="ECO:0000313" key="7">
    <source>
        <dbReference type="Proteomes" id="UP000215563"/>
    </source>
</evidence>
<dbReference type="Gene3D" id="1.10.10.10">
    <property type="entry name" value="Winged helix-like DNA-binding domain superfamily/Winged helix DNA-binding domain"/>
    <property type="match status" value="1"/>
</dbReference>
<dbReference type="GO" id="GO:0003677">
    <property type="term" value="F:DNA binding"/>
    <property type="evidence" value="ECO:0007669"/>
    <property type="project" value="UniProtKB-KW"/>
</dbReference>
<evidence type="ECO:0000256" key="3">
    <source>
        <dbReference type="ARBA" id="ARBA00023163"/>
    </source>
</evidence>
<feature type="compositionally biased region" description="Basic residues" evidence="4">
    <location>
        <begin position="189"/>
        <end position="198"/>
    </location>
</feature>
<dbReference type="InterPro" id="IPR036388">
    <property type="entry name" value="WH-like_DNA-bd_sf"/>
</dbReference>
<dbReference type="InterPro" id="IPR000792">
    <property type="entry name" value="Tscrpt_reg_LuxR_C"/>
</dbReference>
<dbReference type="PROSITE" id="PS00622">
    <property type="entry name" value="HTH_LUXR_1"/>
    <property type="match status" value="1"/>
</dbReference>
<proteinExistence type="predicted"/>
<gene>
    <name evidence="6" type="ORF">CFP75_23825</name>
</gene>
<dbReference type="PANTHER" id="PTHR44688">
    <property type="entry name" value="DNA-BINDING TRANSCRIPTIONAL ACTIVATOR DEVR_DOSR"/>
    <property type="match status" value="1"/>
</dbReference>
<evidence type="ECO:0000256" key="4">
    <source>
        <dbReference type="SAM" id="MobiDB-lite"/>
    </source>
</evidence>
<dbReference type="PROSITE" id="PS50043">
    <property type="entry name" value="HTH_LUXR_2"/>
    <property type="match status" value="1"/>
</dbReference>
<feature type="compositionally biased region" description="Low complexity" evidence="4">
    <location>
        <begin position="176"/>
        <end position="185"/>
    </location>
</feature>
<dbReference type="CDD" id="cd06170">
    <property type="entry name" value="LuxR_C_like"/>
    <property type="match status" value="1"/>
</dbReference>
<dbReference type="EMBL" id="NMQU01000074">
    <property type="protein sequence ID" value="OXM47516.1"/>
    <property type="molecule type" value="Genomic_DNA"/>
</dbReference>
<dbReference type="GO" id="GO:0006355">
    <property type="term" value="P:regulation of DNA-templated transcription"/>
    <property type="evidence" value="ECO:0007669"/>
    <property type="project" value="InterPro"/>
</dbReference>
<dbReference type="Pfam" id="PF00196">
    <property type="entry name" value="GerE"/>
    <property type="match status" value="1"/>
</dbReference>
<organism evidence="6 7">
    <name type="scientific">Amycolatopsis alba DSM 44262</name>
    <dbReference type="NCBI Taxonomy" id="1125972"/>
    <lineage>
        <taxon>Bacteria</taxon>
        <taxon>Bacillati</taxon>
        <taxon>Actinomycetota</taxon>
        <taxon>Actinomycetes</taxon>
        <taxon>Pseudonocardiales</taxon>
        <taxon>Pseudonocardiaceae</taxon>
        <taxon>Amycolatopsis</taxon>
    </lineage>
</organism>
<dbReference type="RefSeq" id="WP_084702242.1">
    <property type="nucleotide sequence ID" value="NZ_NMQU01000074.1"/>
</dbReference>
<keyword evidence="1" id="KW-0805">Transcription regulation</keyword>
<feature type="region of interest" description="Disordered" evidence="4">
    <location>
        <begin position="144"/>
        <end position="198"/>
    </location>
</feature>
<dbReference type="AlphaFoldDB" id="A0A229RLH8"/>
<dbReference type="InterPro" id="IPR016032">
    <property type="entry name" value="Sig_transdc_resp-reg_C-effctor"/>
</dbReference>
<protein>
    <recommendedName>
        <fullName evidence="5">HTH luxR-type domain-containing protein</fullName>
    </recommendedName>
</protein>
<dbReference type="SUPFAM" id="SSF46894">
    <property type="entry name" value="C-terminal effector domain of the bipartite response regulators"/>
    <property type="match status" value="1"/>
</dbReference>
<name>A0A229RLH8_AMYAL</name>